<keyword evidence="2 6" id="KW-0479">Metal-binding</keyword>
<dbReference type="Pfam" id="PF08439">
    <property type="entry name" value="Peptidase_M3_N"/>
    <property type="match status" value="1"/>
</dbReference>
<dbReference type="GO" id="GO:0046872">
    <property type="term" value="F:metal ion binding"/>
    <property type="evidence" value="ECO:0007669"/>
    <property type="project" value="UniProtKB-UniRule"/>
</dbReference>
<evidence type="ECO:0000256" key="1">
    <source>
        <dbReference type="ARBA" id="ARBA00022670"/>
    </source>
</evidence>
<dbReference type="Proteomes" id="UP000284178">
    <property type="component" value="Unassembled WGS sequence"/>
</dbReference>
<dbReference type="AlphaFoldDB" id="A0A412G0Q9"/>
<dbReference type="InterPro" id="IPR001567">
    <property type="entry name" value="Pept_M3A_M3B_dom"/>
</dbReference>
<reference evidence="9 10" key="1">
    <citation type="submission" date="2018-08" db="EMBL/GenBank/DDBJ databases">
        <title>A genome reference for cultivated species of the human gut microbiota.</title>
        <authorList>
            <person name="Zou Y."/>
            <person name="Xue W."/>
            <person name="Luo G."/>
        </authorList>
    </citation>
    <scope>NUCLEOTIDE SEQUENCE [LARGE SCALE GENOMIC DNA]</scope>
    <source>
        <strain evidence="9 10">AF24-29</strain>
    </source>
</reference>
<feature type="domain" description="Peptidase M3A/M3B catalytic" evidence="7">
    <location>
        <begin position="194"/>
        <end position="571"/>
    </location>
</feature>
<evidence type="ECO:0000256" key="3">
    <source>
        <dbReference type="ARBA" id="ARBA00022801"/>
    </source>
</evidence>
<dbReference type="EMBL" id="QRUP01000010">
    <property type="protein sequence ID" value="RGR74028.1"/>
    <property type="molecule type" value="Genomic_DNA"/>
</dbReference>
<feature type="domain" description="Oligopeptidase F N-terminal" evidence="8">
    <location>
        <begin position="115"/>
        <end position="168"/>
    </location>
</feature>
<evidence type="ECO:0000313" key="9">
    <source>
        <dbReference type="EMBL" id="RGR74028.1"/>
    </source>
</evidence>
<keyword evidence="1 6" id="KW-0645">Protease</keyword>
<accession>A0A412G0Q9</accession>
<gene>
    <name evidence="9" type="primary">pepF</name>
    <name evidence="9" type="ORF">DWY25_09450</name>
</gene>
<evidence type="ECO:0000256" key="2">
    <source>
        <dbReference type="ARBA" id="ARBA00022723"/>
    </source>
</evidence>
<organism evidence="9 10">
    <name type="scientific">Holdemania filiformis</name>
    <dbReference type="NCBI Taxonomy" id="61171"/>
    <lineage>
        <taxon>Bacteria</taxon>
        <taxon>Bacillati</taxon>
        <taxon>Bacillota</taxon>
        <taxon>Erysipelotrichia</taxon>
        <taxon>Erysipelotrichales</taxon>
        <taxon>Erysipelotrichaceae</taxon>
        <taxon>Holdemania</taxon>
    </lineage>
</organism>
<evidence type="ECO:0000259" key="7">
    <source>
        <dbReference type="Pfam" id="PF01432"/>
    </source>
</evidence>
<name>A0A412G0Q9_9FIRM</name>
<dbReference type="RefSeq" id="WP_117895028.1">
    <property type="nucleotide sequence ID" value="NZ_CABJCV010000010.1"/>
</dbReference>
<dbReference type="GO" id="GO:0006518">
    <property type="term" value="P:peptide metabolic process"/>
    <property type="evidence" value="ECO:0007669"/>
    <property type="project" value="TreeGrafter"/>
</dbReference>
<dbReference type="InterPro" id="IPR004438">
    <property type="entry name" value="Peptidase_M3B"/>
</dbReference>
<dbReference type="Gene3D" id="1.20.140.70">
    <property type="entry name" value="Oligopeptidase f, N-terminal domain"/>
    <property type="match status" value="1"/>
</dbReference>
<dbReference type="InterPro" id="IPR013647">
    <property type="entry name" value="OligopepF_N_dom"/>
</dbReference>
<dbReference type="CDD" id="cd09608">
    <property type="entry name" value="M3B_PepF"/>
    <property type="match status" value="1"/>
</dbReference>
<dbReference type="Gene3D" id="1.10.287.830">
    <property type="entry name" value="putative peptidase helix hairpin domain like"/>
    <property type="match status" value="1"/>
</dbReference>
<keyword evidence="4 6" id="KW-0862">Zinc</keyword>
<evidence type="ECO:0000256" key="4">
    <source>
        <dbReference type="ARBA" id="ARBA00022833"/>
    </source>
</evidence>
<evidence type="ECO:0000256" key="5">
    <source>
        <dbReference type="ARBA" id="ARBA00023049"/>
    </source>
</evidence>
<keyword evidence="10" id="KW-1185">Reference proteome</keyword>
<proteinExistence type="inferred from homology"/>
<comment type="function">
    <text evidence="6">Has oligopeptidase activity and degrades a variety of small bioactive peptides.</text>
</comment>
<dbReference type="Gene3D" id="1.10.1370.20">
    <property type="entry name" value="Oligoendopeptidase f, C-terminal domain"/>
    <property type="match status" value="1"/>
</dbReference>
<dbReference type="GO" id="GO:0004222">
    <property type="term" value="F:metalloendopeptidase activity"/>
    <property type="evidence" value="ECO:0007669"/>
    <property type="project" value="UniProtKB-UniRule"/>
</dbReference>
<dbReference type="PANTHER" id="PTHR11804:SF84">
    <property type="entry name" value="SACCHAROLYSIN"/>
    <property type="match status" value="1"/>
</dbReference>
<dbReference type="PANTHER" id="PTHR11804">
    <property type="entry name" value="PROTEASE M3 THIMET OLIGOPEPTIDASE-RELATED"/>
    <property type="match status" value="1"/>
</dbReference>
<dbReference type="GO" id="GO:0006508">
    <property type="term" value="P:proteolysis"/>
    <property type="evidence" value="ECO:0007669"/>
    <property type="project" value="UniProtKB-KW"/>
</dbReference>
<comment type="similarity">
    <text evidence="6">Belongs to the peptidase M3B family.</text>
</comment>
<dbReference type="SUPFAM" id="SSF55486">
    <property type="entry name" value="Metalloproteases ('zincins'), catalytic domain"/>
    <property type="match status" value="1"/>
</dbReference>
<dbReference type="Pfam" id="PF01432">
    <property type="entry name" value="Peptidase_M3"/>
    <property type="match status" value="1"/>
</dbReference>
<dbReference type="NCBIfam" id="TIGR00181">
    <property type="entry name" value="pepF"/>
    <property type="match status" value="1"/>
</dbReference>
<keyword evidence="3 6" id="KW-0378">Hydrolase</keyword>
<comment type="caution">
    <text evidence="9">The sequence shown here is derived from an EMBL/GenBank/DDBJ whole genome shotgun (WGS) entry which is preliminary data.</text>
</comment>
<evidence type="ECO:0000256" key="6">
    <source>
        <dbReference type="RuleBase" id="RU368091"/>
    </source>
</evidence>
<protein>
    <recommendedName>
        <fullName evidence="6">Oligopeptidase F</fullName>
        <ecNumber evidence="6">3.4.24.-</ecNumber>
    </recommendedName>
</protein>
<dbReference type="EC" id="3.4.24.-" evidence="6"/>
<evidence type="ECO:0000259" key="8">
    <source>
        <dbReference type="Pfam" id="PF08439"/>
    </source>
</evidence>
<evidence type="ECO:0000313" key="10">
    <source>
        <dbReference type="Proteomes" id="UP000284178"/>
    </source>
</evidence>
<keyword evidence="5 6" id="KW-0482">Metalloprotease</keyword>
<comment type="cofactor">
    <cofactor evidence="6">
        <name>Zn(2+)</name>
        <dbReference type="ChEBI" id="CHEBI:29105"/>
    </cofactor>
    <text evidence="6">Binds 1 zinc ion.</text>
</comment>
<dbReference type="InterPro" id="IPR042088">
    <property type="entry name" value="OligoPept_F_C"/>
</dbReference>
<dbReference type="InterPro" id="IPR045090">
    <property type="entry name" value="Pept_M3A_M3B"/>
</dbReference>
<sequence length="588" mass="68391">MERKEIRIEDTWDLSGLFADQAQFDTAMEQAKQLLSEITQAQGHITESRESFRQFMDKQEALQRQCENLTVYAQMRADVEPEDPQVQQNLAKSVAFVNQAAAATTFVDQEFIEHQKTVEAYLTEEDCADYRYPMEETFRTIPHRPDAPTEHLLAQMSELFQNPQKTFKAFVPEFKPVMIDGKEEFLNQAIMNQLLHNPDREIRKQAFEHFYEEYRRHQNVFCSTLTGHAQGQVLQAKLHHFSSALEASLFEDGADIPLFNQVLEMANTKYHPAFWRYNELKKKIMKLDDCTSYDLNVPLVQAVDGHYDLDQCFEILDQALAPLGEEYQALLKRARTERWIDYYPHQGKRGGAYSWGTYDSNPFVLTNFTGGYDSLSTLAHELGHSMHSFFSHRANRPLLADYRIFVAEVASTVNEVLLNQYMLQHSDDPKMKASLLYNMLEQLVGTLYRQPMFAQFEAWLHEQLEAGEALSSSDLTEYYYKLNQDYYGPAVTVHELEKYKCYSVPHFYYNFYVYKYTIGMSVALSFASRILKGETEDYLRFLTRGGSCAPIDQLVEAGADPRGEQVYDDAFRYFEETLDQFEKLMQEI</sequence>
<dbReference type="GeneID" id="83015626"/>